<feature type="transmembrane region" description="Helical" evidence="1">
    <location>
        <begin position="22"/>
        <end position="44"/>
    </location>
</feature>
<dbReference type="EMBL" id="KZ678135">
    <property type="protein sequence ID" value="PSN66965.1"/>
    <property type="molecule type" value="Genomic_DNA"/>
</dbReference>
<feature type="non-terminal residue" evidence="2">
    <location>
        <position position="1"/>
    </location>
</feature>
<gene>
    <name evidence="2" type="ORF">BS50DRAFT_573752</name>
</gene>
<evidence type="ECO:0000313" key="3">
    <source>
        <dbReference type="Proteomes" id="UP000240883"/>
    </source>
</evidence>
<proteinExistence type="predicted"/>
<keyword evidence="3" id="KW-1185">Reference proteome</keyword>
<keyword evidence="1" id="KW-0472">Membrane</keyword>
<protein>
    <submittedName>
        <fullName evidence="2">Uncharacterized protein</fullName>
    </submittedName>
</protein>
<evidence type="ECO:0000256" key="1">
    <source>
        <dbReference type="SAM" id="Phobius"/>
    </source>
</evidence>
<evidence type="ECO:0000313" key="2">
    <source>
        <dbReference type="EMBL" id="PSN66965.1"/>
    </source>
</evidence>
<keyword evidence="1" id="KW-0812">Transmembrane</keyword>
<name>A0A2T2NNG3_CORCC</name>
<accession>A0A2T2NNG3</accession>
<reference evidence="2 3" key="1">
    <citation type="journal article" date="2018" name="Front. Microbiol.">
        <title>Genome-Wide Analysis of Corynespora cassiicola Leaf Fall Disease Putative Effectors.</title>
        <authorList>
            <person name="Lopez D."/>
            <person name="Ribeiro S."/>
            <person name="Label P."/>
            <person name="Fumanal B."/>
            <person name="Venisse J.S."/>
            <person name="Kohler A."/>
            <person name="de Oliveira R.R."/>
            <person name="Labutti K."/>
            <person name="Lipzen A."/>
            <person name="Lail K."/>
            <person name="Bauer D."/>
            <person name="Ohm R.A."/>
            <person name="Barry K.W."/>
            <person name="Spatafora J."/>
            <person name="Grigoriev I.V."/>
            <person name="Martin F.M."/>
            <person name="Pujade-Renaud V."/>
        </authorList>
    </citation>
    <scope>NUCLEOTIDE SEQUENCE [LARGE SCALE GENOMIC DNA]</scope>
    <source>
        <strain evidence="2 3">Philippines</strain>
    </source>
</reference>
<sequence length="83" mass="9458">MSIGPIISRAPHNPGKGAVESFFSLSLFFSFLTIWLFPLPGQVLRWATLHRERPSIHPCSLARSPQQPHAILLSWHARMRTRT</sequence>
<organism evidence="2 3">
    <name type="scientific">Corynespora cassiicola Philippines</name>
    <dbReference type="NCBI Taxonomy" id="1448308"/>
    <lineage>
        <taxon>Eukaryota</taxon>
        <taxon>Fungi</taxon>
        <taxon>Dikarya</taxon>
        <taxon>Ascomycota</taxon>
        <taxon>Pezizomycotina</taxon>
        <taxon>Dothideomycetes</taxon>
        <taxon>Pleosporomycetidae</taxon>
        <taxon>Pleosporales</taxon>
        <taxon>Corynesporascaceae</taxon>
        <taxon>Corynespora</taxon>
    </lineage>
</organism>
<keyword evidence="1" id="KW-1133">Transmembrane helix</keyword>
<dbReference type="AlphaFoldDB" id="A0A2T2NNG3"/>
<dbReference type="Proteomes" id="UP000240883">
    <property type="component" value="Unassembled WGS sequence"/>
</dbReference>